<dbReference type="AlphaFoldDB" id="A0A1Y0B0W7"/>
<organism evidence="1">
    <name type="scientific">Utricularia reniformis</name>
    <dbReference type="NCBI Taxonomy" id="192314"/>
    <lineage>
        <taxon>Eukaryota</taxon>
        <taxon>Viridiplantae</taxon>
        <taxon>Streptophyta</taxon>
        <taxon>Embryophyta</taxon>
        <taxon>Tracheophyta</taxon>
        <taxon>Spermatophyta</taxon>
        <taxon>Magnoliopsida</taxon>
        <taxon>eudicotyledons</taxon>
        <taxon>Gunneridae</taxon>
        <taxon>Pentapetalae</taxon>
        <taxon>asterids</taxon>
        <taxon>lamiids</taxon>
        <taxon>Lamiales</taxon>
        <taxon>Lentibulariaceae</taxon>
        <taxon>Utricularia</taxon>
    </lineage>
</organism>
<evidence type="ECO:0000313" key="1">
    <source>
        <dbReference type="EMBL" id="ART31106.1"/>
    </source>
</evidence>
<accession>A0A1Y0B0W7</accession>
<protein>
    <submittedName>
        <fullName evidence="1">Uncharacterized protein</fullName>
    </submittedName>
</protein>
<proteinExistence type="predicted"/>
<geneLocation type="mitochondrion" evidence="1"/>
<dbReference type="EMBL" id="KY774314">
    <property type="protein sequence ID" value="ART31106.1"/>
    <property type="molecule type" value="Genomic_DNA"/>
</dbReference>
<sequence length="34" mass="3995">MSRIMCKSRSDNCSRIAPAWLLRFIDCEMYRSPG</sequence>
<name>A0A1Y0B0W7_9LAMI</name>
<reference evidence="1" key="1">
    <citation type="submission" date="2017-03" db="EMBL/GenBank/DDBJ databases">
        <title>The mitochondrial genome of the carnivorous plant Utricularia reniformis (Lentibulariaceae): structure, comparative analysis and evolutionary landmarks.</title>
        <authorList>
            <person name="Silva S.R."/>
            <person name="Alvarenga D.O."/>
            <person name="Michael T.P."/>
            <person name="Miranda V.F.O."/>
            <person name="Varani A.M."/>
        </authorList>
    </citation>
    <scope>NUCLEOTIDE SEQUENCE</scope>
</reference>
<gene>
    <name evidence="1" type="ORF">AEK19_MT0874</name>
</gene>
<keyword evidence="1" id="KW-0496">Mitochondrion</keyword>